<dbReference type="AlphaFoldDB" id="A0A4C1YAR6"/>
<keyword evidence="1" id="KW-1133">Transmembrane helix</keyword>
<comment type="caution">
    <text evidence="2">The sequence shown here is derived from an EMBL/GenBank/DDBJ whole genome shotgun (WGS) entry which is preliminary data.</text>
</comment>
<evidence type="ECO:0000256" key="1">
    <source>
        <dbReference type="SAM" id="Phobius"/>
    </source>
</evidence>
<sequence length="160" mass="18236">MTTQTGLFRLSLGPLYFPRGAFGSAYERCELLRNIKALYVKVTGDGGRRRRRQLLISEKRSADNPLNQPADNVRNRGMRVLITRFVCYRATVVLYFGLYLFLRICHTPADAYITAVFSFRIEKLNSTALTMCGLEGSSCPLFQVQLLLLELHVLLEARIE</sequence>
<dbReference type="Proteomes" id="UP000299102">
    <property type="component" value="Unassembled WGS sequence"/>
</dbReference>
<accession>A0A4C1YAR6</accession>
<keyword evidence="1" id="KW-0472">Membrane</keyword>
<gene>
    <name evidence="2" type="ORF">EVAR_24364_1</name>
</gene>
<reference evidence="2 3" key="1">
    <citation type="journal article" date="2019" name="Commun. Biol.">
        <title>The bagworm genome reveals a unique fibroin gene that provides high tensile strength.</title>
        <authorList>
            <person name="Kono N."/>
            <person name="Nakamura H."/>
            <person name="Ohtoshi R."/>
            <person name="Tomita M."/>
            <person name="Numata K."/>
            <person name="Arakawa K."/>
        </authorList>
    </citation>
    <scope>NUCLEOTIDE SEQUENCE [LARGE SCALE GENOMIC DNA]</scope>
</reference>
<evidence type="ECO:0000313" key="3">
    <source>
        <dbReference type="Proteomes" id="UP000299102"/>
    </source>
</evidence>
<keyword evidence="3" id="KW-1185">Reference proteome</keyword>
<protein>
    <submittedName>
        <fullName evidence="2">Uncharacterized protein</fullName>
    </submittedName>
</protein>
<organism evidence="2 3">
    <name type="scientific">Eumeta variegata</name>
    <name type="common">Bagworm moth</name>
    <name type="synonym">Eumeta japonica</name>
    <dbReference type="NCBI Taxonomy" id="151549"/>
    <lineage>
        <taxon>Eukaryota</taxon>
        <taxon>Metazoa</taxon>
        <taxon>Ecdysozoa</taxon>
        <taxon>Arthropoda</taxon>
        <taxon>Hexapoda</taxon>
        <taxon>Insecta</taxon>
        <taxon>Pterygota</taxon>
        <taxon>Neoptera</taxon>
        <taxon>Endopterygota</taxon>
        <taxon>Lepidoptera</taxon>
        <taxon>Glossata</taxon>
        <taxon>Ditrysia</taxon>
        <taxon>Tineoidea</taxon>
        <taxon>Psychidae</taxon>
        <taxon>Oiketicinae</taxon>
        <taxon>Eumeta</taxon>
    </lineage>
</organism>
<name>A0A4C1YAR6_EUMVA</name>
<keyword evidence="1" id="KW-0812">Transmembrane</keyword>
<feature type="transmembrane region" description="Helical" evidence="1">
    <location>
        <begin position="81"/>
        <end position="102"/>
    </location>
</feature>
<evidence type="ECO:0000313" key="2">
    <source>
        <dbReference type="EMBL" id="GBP72453.1"/>
    </source>
</evidence>
<dbReference type="EMBL" id="BGZK01001146">
    <property type="protein sequence ID" value="GBP72453.1"/>
    <property type="molecule type" value="Genomic_DNA"/>
</dbReference>
<proteinExistence type="predicted"/>